<evidence type="ECO:0000313" key="2">
    <source>
        <dbReference type="Proteomes" id="UP000256328"/>
    </source>
</evidence>
<gene>
    <name evidence="1" type="ORF">BP5796_00869</name>
</gene>
<dbReference type="EMBL" id="PDLN01000001">
    <property type="protein sequence ID" value="RDW95106.1"/>
    <property type="molecule type" value="Genomic_DNA"/>
</dbReference>
<evidence type="ECO:0000313" key="1">
    <source>
        <dbReference type="EMBL" id="RDW95106.1"/>
    </source>
</evidence>
<dbReference type="AlphaFoldDB" id="A0A3D8T991"/>
<sequence>MKKNGFRSGIYYFLMIQNRIIHGMIGLRNDRPHYGPQLSSQININDVLFRLDSSVSQHLAQESSVQSIDIFWHYRRYRSALEDAFRDSIADSSAPRLQSLAAERPTGAREAQMVDYAQIYEHLDLTGALDSLLIPPLSEQAIGDAQDEPTPTTQEGVVFKFYPTFDLDHVIIGVNEDCLEMADPDPDTTEMPTLITAVNADGLAPEQEVDFDLNQGFEFISFGEEISAWEDVNANKSSTEILVEQNPEVLADWDVSRRHTAQEGILDIAQILEAELQKSNAEDRFASKTRKTKERTFMWDMYE</sequence>
<organism evidence="1 2">
    <name type="scientific">Coleophoma crateriformis</name>
    <dbReference type="NCBI Taxonomy" id="565419"/>
    <lineage>
        <taxon>Eukaryota</taxon>
        <taxon>Fungi</taxon>
        <taxon>Dikarya</taxon>
        <taxon>Ascomycota</taxon>
        <taxon>Pezizomycotina</taxon>
        <taxon>Leotiomycetes</taxon>
        <taxon>Helotiales</taxon>
        <taxon>Dermateaceae</taxon>
        <taxon>Coleophoma</taxon>
    </lineage>
</organism>
<name>A0A3D8T991_9HELO</name>
<keyword evidence="2" id="KW-1185">Reference proteome</keyword>
<protein>
    <submittedName>
        <fullName evidence="1">Uncharacterized protein</fullName>
    </submittedName>
</protein>
<reference evidence="1 2" key="1">
    <citation type="journal article" date="2018" name="IMA Fungus">
        <title>IMA Genome-F 9: Draft genome sequence of Annulohypoxylon stygium, Aspergillus mulundensis, Berkeleyomyces basicola (syn. Thielaviopsis basicola), Ceratocystis smalleyi, two Cercospora beticola strains, Coleophoma cylindrospora, Fusarium fracticaudum, Phialophora cf. hyalina, and Morchella septimelata.</title>
        <authorList>
            <person name="Wingfield B.D."/>
            <person name="Bills G.F."/>
            <person name="Dong Y."/>
            <person name="Huang W."/>
            <person name="Nel W.J."/>
            <person name="Swalarsk-Parry B.S."/>
            <person name="Vaghefi N."/>
            <person name="Wilken P.M."/>
            <person name="An Z."/>
            <person name="de Beer Z.W."/>
            <person name="De Vos L."/>
            <person name="Chen L."/>
            <person name="Duong T.A."/>
            <person name="Gao Y."/>
            <person name="Hammerbacher A."/>
            <person name="Kikkert J.R."/>
            <person name="Li Y."/>
            <person name="Li H."/>
            <person name="Li K."/>
            <person name="Li Q."/>
            <person name="Liu X."/>
            <person name="Ma X."/>
            <person name="Naidoo K."/>
            <person name="Pethybridge S.J."/>
            <person name="Sun J."/>
            <person name="Steenkamp E.T."/>
            <person name="van der Nest M.A."/>
            <person name="van Wyk S."/>
            <person name="Wingfield M.J."/>
            <person name="Xiong C."/>
            <person name="Yue Q."/>
            <person name="Zhang X."/>
        </authorList>
    </citation>
    <scope>NUCLEOTIDE SEQUENCE [LARGE SCALE GENOMIC DNA]</scope>
    <source>
        <strain evidence="1 2">BP5796</strain>
    </source>
</reference>
<proteinExistence type="predicted"/>
<accession>A0A3D8T991</accession>
<comment type="caution">
    <text evidence="1">The sequence shown here is derived from an EMBL/GenBank/DDBJ whole genome shotgun (WGS) entry which is preliminary data.</text>
</comment>
<dbReference type="Proteomes" id="UP000256328">
    <property type="component" value="Unassembled WGS sequence"/>
</dbReference>